<dbReference type="Proteomes" id="UP000724874">
    <property type="component" value="Unassembled WGS sequence"/>
</dbReference>
<proteinExistence type="predicted"/>
<reference evidence="1" key="1">
    <citation type="submission" date="2020-11" db="EMBL/GenBank/DDBJ databases">
        <authorList>
            <consortium name="DOE Joint Genome Institute"/>
            <person name="Ahrendt S."/>
            <person name="Riley R."/>
            <person name="Andreopoulos W."/>
            <person name="LaButti K."/>
            <person name="Pangilinan J."/>
            <person name="Ruiz-duenas F.J."/>
            <person name="Barrasa J.M."/>
            <person name="Sanchez-Garcia M."/>
            <person name="Camarero S."/>
            <person name="Miyauchi S."/>
            <person name="Serrano A."/>
            <person name="Linde D."/>
            <person name="Babiker R."/>
            <person name="Drula E."/>
            <person name="Ayuso-Fernandez I."/>
            <person name="Pacheco R."/>
            <person name="Padilla G."/>
            <person name="Ferreira P."/>
            <person name="Barriuso J."/>
            <person name="Kellner H."/>
            <person name="Castanera R."/>
            <person name="Alfaro M."/>
            <person name="Ramirez L."/>
            <person name="Pisabarro A.G."/>
            <person name="Kuo A."/>
            <person name="Tritt A."/>
            <person name="Lipzen A."/>
            <person name="He G."/>
            <person name="Yan M."/>
            <person name="Ng V."/>
            <person name="Cullen D."/>
            <person name="Martin F."/>
            <person name="Rosso M.-N."/>
            <person name="Henrissat B."/>
            <person name="Hibbett D."/>
            <person name="Martinez A.T."/>
            <person name="Grigoriev I.V."/>
        </authorList>
    </citation>
    <scope>NUCLEOTIDE SEQUENCE</scope>
    <source>
        <strain evidence="1">AH 44721</strain>
    </source>
</reference>
<dbReference type="GO" id="GO:0005737">
    <property type="term" value="C:cytoplasm"/>
    <property type="evidence" value="ECO:0007669"/>
    <property type="project" value="TreeGrafter"/>
</dbReference>
<dbReference type="OrthoDB" id="10262413at2759"/>
<comment type="caution">
    <text evidence="1">The sequence shown here is derived from an EMBL/GenBank/DDBJ whole genome shotgun (WGS) entry which is preliminary data.</text>
</comment>
<organism evidence="1 2">
    <name type="scientific">Gymnopilus junonius</name>
    <name type="common">Spectacular rustgill mushroom</name>
    <name type="synonym">Gymnopilus spectabilis subsp. junonius</name>
    <dbReference type="NCBI Taxonomy" id="109634"/>
    <lineage>
        <taxon>Eukaryota</taxon>
        <taxon>Fungi</taxon>
        <taxon>Dikarya</taxon>
        <taxon>Basidiomycota</taxon>
        <taxon>Agaricomycotina</taxon>
        <taxon>Agaricomycetes</taxon>
        <taxon>Agaricomycetidae</taxon>
        <taxon>Agaricales</taxon>
        <taxon>Agaricineae</taxon>
        <taxon>Hymenogastraceae</taxon>
        <taxon>Gymnopilus</taxon>
    </lineage>
</organism>
<protein>
    <submittedName>
        <fullName evidence="1">NAD-binding protein</fullName>
    </submittedName>
</protein>
<dbReference type="GO" id="GO:0004029">
    <property type="term" value="F:aldehyde dehydrogenase (NAD+) activity"/>
    <property type="evidence" value="ECO:0007669"/>
    <property type="project" value="TreeGrafter"/>
</dbReference>
<dbReference type="PANTHER" id="PTHR48079:SF6">
    <property type="entry name" value="NAD(P)-BINDING DOMAIN-CONTAINING PROTEIN-RELATED"/>
    <property type="match status" value="1"/>
</dbReference>
<evidence type="ECO:0000313" key="1">
    <source>
        <dbReference type="EMBL" id="KAF8894205.1"/>
    </source>
</evidence>
<dbReference type="EMBL" id="JADNYJ010000065">
    <property type="protein sequence ID" value="KAF8894205.1"/>
    <property type="molecule type" value="Genomic_DNA"/>
</dbReference>
<dbReference type="Gene3D" id="3.90.25.10">
    <property type="entry name" value="UDP-galactose 4-epimerase, domain 1"/>
    <property type="match status" value="1"/>
</dbReference>
<sequence>MEHIAFDTHPSLDLDQVFKAMVNPTKIFMTGVTGFIGPAVLQRLLDHNEASQFHITAFLGVNTITGSLEDLVLTENLAADADIVIAMADADNLDVAKAVLRGMKRYHKASGTVPTLIHTSGTGVVADAASGDHASDIIYDDINADQIELCQRHNHTDMICQGVHHPPSMVYGLGSGRLLDLGVRNKFSIVFPQLIKAALVRGRSGVFGAGKNVWNNVHVDDIVDLYIILFDTIREKKAGLGHGREGYYFAENGEHSIYELGKAIGEGLVALGRATIAEPSAFTNAEIDFFFQGSTFWDRNSRARASRARSLGWHPVKTSKDMLDSIQKEIEAILESENKSQ</sequence>
<dbReference type="Gene3D" id="3.40.50.720">
    <property type="entry name" value="NAD(P)-binding Rossmann-like Domain"/>
    <property type="match status" value="2"/>
</dbReference>
<keyword evidence="2" id="KW-1185">Reference proteome</keyword>
<name>A0A9P5TLL3_GYMJU</name>
<dbReference type="InterPro" id="IPR036291">
    <property type="entry name" value="NAD(P)-bd_dom_sf"/>
</dbReference>
<accession>A0A9P5TLL3</accession>
<dbReference type="InterPro" id="IPR051783">
    <property type="entry name" value="NAD(P)-dependent_oxidoreduct"/>
</dbReference>
<dbReference type="AlphaFoldDB" id="A0A9P5TLL3"/>
<dbReference type="SUPFAM" id="SSF51735">
    <property type="entry name" value="NAD(P)-binding Rossmann-fold domains"/>
    <property type="match status" value="1"/>
</dbReference>
<dbReference type="PANTHER" id="PTHR48079">
    <property type="entry name" value="PROTEIN YEEZ"/>
    <property type="match status" value="1"/>
</dbReference>
<evidence type="ECO:0000313" key="2">
    <source>
        <dbReference type="Proteomes" id="UP000724874"/>
    </source>
</evidence>
<gene>
    <name evidence="1" type="ORF">CPB84DRAFT_1782984</name>
</gene>